<keyword evidence="2" id="KW-1185">Reference proteome</keyword>
<dbReference type="Proteomes" id="UP001417504">
    <property type="component" value="Unassembled WGS sequence"/>
</dbReference>
<dbReference type="EMBL" id="JBBNAE010000001">
    <property type="protein sequence ID" value="KAK9156013.1"/>
    <property type="molecule type" value="Genomic_DNA"/>
</dbReference>
<evidence type="ECO:0000313" key="1">
    <source>
        <dbReference type="EMBL" id="KAK9156013.1"/>
    </source>
</evidence>
<sequence>MNNKNDEKGISARKIEKTVIIYIARSNEKEERRQRIPRDRLGERPKIFLAIVTERRKGAEFDF</sequence>
<proteinExistence type="predicted"/>
<evidence type="ECO:0000313" key="2">
    <source>
        <dbReference type="Proteomes" id="UP001417504"/>
    </source>
</evidence>
<accession>A0AAP0KNW8</accession>
<protein>
    <submittedName>
        <fullName evidence="1">Uncharacterized protein</fullName>
    </submittedName>
</protein>
<name>A0AAP0KNW8_9MAGN</name>
<gene>
    <name evidence="1" type="ORF">Sjap_003493</name>
</gene>
<reference evidence="1 2" key="1">
    <citation type="submission" date="2024-01" db="EMBL/GenBank/DDBJ databases">
        <title>Genome assemblies of Stephania.</title>
        <authorList>
            <person name="Yang L."/>
        </authorList>
    </citation>
    <scope>NUCLEOTIDE SEQUENCE [LARGE SCALE GENOMIC DNA]</scope>
    <source>
        <strain evidence="1">QJT</strain>
        <tissue evidence="1">Leaf</tissue>
    </source>
</reference>
<organism evidence="1 2">
    <name type="scientific">Stephania japonica</name>
    <dbReference type="NCBI Taxonomy" id="461633"/>
    <lineage>
        <taxon>Eukaryota</taxon>
        <taxon>Viridiplantae</taxon>
        <taxon>Streptophyta</taxon>
        <taxon>Embryophyta</taxon>
        <taxon>Tracheophyta</taxon>
        <taxon>Spermatophyta</taxon>
        <taxon>Magnoliopsida</taxon>
        <taxon>Ranunculales</taxon>
        <taxon>Menispermaceae</taxon>
        <taxon>Menispermoideae</taxon>
        <taxon>Cissampelideae</taxon>
        <taxon>Stephania</taxon>
    </lineage>
</organism>
<dbReference type="AlphaFoldDB" id="A0AAP0KNW8"/>
<comment type="caution">
    <text evidence="1">The sequence shown here is derived from an EMBL/GenBank/DDBJ whole genome shotgun (WGS) entry which is preliminary data.</text>
</comment>